<dbReference type="EMBL" id="PGOL01000570">
    <property type="protein sequence ID" value="PKI68139.1"/>
    <property type="molecule type" value="Genomic_DNA"/>
</dbReference>
<protein>
    <recommendedName>
        <fullName evidence="2">Zinc knuckle CX2CX4HX4C domain-containing protein</fullName>
    </recommendedName>
</protein>
<accession>A0A2I0KI58</accession>
<reference evidence="3 4" key="1">
    <citation type="submission" date="2017-11" db="EMBL/GenBank/DDBJ databases">
        <title>De-novo sequencing of pomegranate (Punica granatum L.) genome.</title>
        <authorList>
            <person name="Akparov Z."/>
            <person name="Amiraslanov A."/>
            <person name="Hajiyeva S."/>
            <person name="Abbasov M."/>
            <person name="Kaur K."/>
            <person name="Hamwieh A."/>
            <person name="Solovyev V."/>
            <person name="Salamov A."/>
            <person name="Braich B."/>
            <person name="Kosarev P."/>
            <person name="Mahmoud A."/>
            <person name="Hajiyev E."/>
            <person name="Babayeva S."/>
            <person name="Izzatullayeva V."/>
            <person name="Mammadov A."/>
            <person name="Mammadov A."/>
            <person name="Sharifova S."/>
            <person name="Ojaghi J."/>
            <person name="Eynullazada K."/>
            <person name="Bayramov B."/>
            <person name="Abdulazimova A."/>
            <person name="Shahmuradov I."/>
        </authorList>
    </citation>
    <scope>NUCLEOTIDE SEQUENCE [LARGE SCALE GENOMIC DNA]</scope>
    <source>
        <strain evidence="4">cv. AG2017</strain>
        <tissue evidence="3">Leaf</tissue>
    </source>
</reference>
<feature type="region of interest" description="Disordered" evidence="1">
    <location>
        <begin position="207"/>
        <end position="236"/>
    </location>
</feature>
<evidence type="ECO:0000313" key="4">
    <source>
        <dbReference type="Proteomes" id="UP000233551"/>
    </source>
</evidence>
<feature type="region of interest" description="Disordered" evidence="1">
    <location>
        <begin position="103"/>
        <end position="134"/>
    </location>
</feature>
<organism evidence="3 4">
    <name type="scientific">Punica granatum</name>
    <name type="common">Pomegranate</name>
    <dbReference type="NCBI Taxonomy" id="22663"/>
    <lineage>
        <taxon>Eukaryota</taxon>
        <taxon>Viridiplantae</taxon>
        <taxon>Streptophyta</taxon>
        <taxon>Embryophyta</taxon>
        <taxon>Tracheophyta</taxon>
        <taxon>Spermatophyta</taxon>
        <taxon>Magnoliopsida</taxon>
        <taxon>eudicotyledons</taxon>
        <taxon>Gunneridae</taxon>
        <taxon>Pentapetalae</taxon>
        <taxon>rosids</taxon>
        <taxon>malvids</taxon>
        <taxon>Myrtales</taxon>
        <taxon>Lythraceae</taxon>
        <taxon>Punica</taxon>
    </lineage>
</organism>
<feature type="domain" description="Zinc knuckle CX2CX4HX4C" evidence="2">
    <location>
        <begin position="35"/>
        <end position="80"/>
    </location>
</feature>
<dbReference type="InterPro" id="IPR025836">
    <property type="entry name" value="Zn_knuckle_CX2CX4HX4C"/>
</dbReference>
<proteinExistence type="predicted"/>
<dbReference type="Pfam" id="PF14392">
    <property type="entry name" value="zf-CCHC_4"/>
    <property type="match status" value="1"/>
</dbReference>
<feature type="compositionally biased region" description="Polar residues" evidence="1">
    <location>
        <begin position="122"/>
        <end position="132"/>
    </location>
</feature>
<feature type="compositionally biased region" description="Low complexity" evidence="1">
    <location>
        <begin position="108"/>
        <end position="121"/>
    </location>
</feature>
<evidence type="ECO:0000259" key="2">
    <source>
        <dbReference type="Pfam" id="PF14392"/>
    </source>
</evidence>
<name>A0A2I0KI58_PUNGR</name>
<keyword evidence="4" id="KW-1185">Reference proteome</keyword>
<evidence type="ECO:0000313" key="3">
    <source>
        <dbReference type="EMBL" id="PKI68139.1"/>
    </source>
</evidence>
<sequence>MLVERAGKVLEIDWKDFPSLPKWFVTPRALVKVLVSKPLCPGRLISRKRRNPTWVYFKYEHLKTFCYDCGTLEHDQAHCQSDSPVTPNLYGPWLIFDNQSDLTPPQVSATPTETPTTASDTYSPDGSDNSPHVNAAKGMYYRRLPDFSIVEDPEKAADTTDFLLYRGHVTPYTSRKEMGWERPTQFINTDSIFSGLVDLQDNIQAQFSSSDSPNKSLNTGPVKTQAYHSTSAQRSA</sequence>
<evidence type="ECO:0000256" key="1">
    <source>
        <dbReference type="SAM" id="MobiDB-lite"/>
    </source>
</evidence>
<comment type="caution">
    <text evidence="3">The sequence shown here is derived from an EMBL/GenBank/DDBJ whole genome shotgun (WGS) entry which is preliminary data.</text>
</comment>
<gene>
    <name evidence="3" type="ORF">CRG98_011438</name>
</gene>
<dbReference type="Proteomes" id="UP000233551">
    <property type="component" value="Unassembled WGS sequence"/>
</dbReference>
<dbReference type="AlphaFoldDB" id="A0A2I0KI58"/>